<keyword evidence="1" id="KW-1185">Reference proteome</keyword>
<dbReference type="WBParaSite" id="nRc.2.0.1.t18290-RA">
    <property type="protein sequence ID" value="nRc.2.0.1.t18290-RA"/>
    <property type="gene ID" value="nRc.2.0.1.g18290"/>
</dbReference>
<sequence length="84" mass="9462">MKKGIKVDSTPIRTLRFMDKISNRKVVNLLSPDALFGIRPRRRPLAANLLIVVDGFPPTKFANRNTTMTSPPPIVDDFLNRTAE</sequence>
<evidence type="ECO:0000313" key="1">
    <source>
        <dbReference type="Proteomes" id="UP000887565"/>
    </source>
</evidence>
<organism evidence="1 2">
    <name type="scientific">Romanomermis culicivorax</name>
    <name type="common">Nematode worm</name>
    <dbReference type="NCBI Taxonomy" id="13658"/>
    <lineage>
        <taxon>Eukaryota</taxon>
        <taxon>Metazoa</taxon>
        <taxon>Ecdysozoa</taxon>
        <taxon>Nematoda</taxon>
        <taxon>Enoplea</taxon>
        <taxon>Dorylaimia</taxon>
        <taxon>Mermithida</taxon>
        <taxon>Mermithoidea</taxon>
        <taxon>Mermithidae</taxon>
        <taxon>Romanomermis</taxon>
    </lineage>
</organism>
<accession>A0A915IVQ9</accession>
<evidence type="ECO:0000313" key="2">
    <source>
        <dbReference type="WBParaSite" id="nRc.2.0.1.t18290-RA"/>
    </source>
</evidence>
<protein>
    <submittedName>
        <fullName evidence="2">Uncharacterized protein</fullName>
    </submittedName>
</protein>
<proteinExistence type="predicted"/>
<dbReference type="Proteomes" id="UP000887565">
    <property type="component" value="Unplaced"/>
</dbReference>
<name>A0A915IVQ9_ROMCU</name>
<reference evidence="2" key="1">
    <citation type="submission" date="2022-11" db="UniProtKB">
        <authorList>
            <consortium name="WormBaseParasite"/>
        </authorList>
    </citation>
    <scope>IDENTIFICATION</scope>
</reference>
<dbReference type="AlphaFoldDB" id="A0A915IVQ9"/>